<evidence type="ECO:0000313" key="1">
    <source>
        <dbReference type="EMBL" id="KAL2046409.1"/>
    </source>
</evidence>
<sequence length="300" mass="34190">MIRNWLRPLTQYAKNIPRTHEPFSLSPTDTVFSLLSRNSTLRSIHVPSRDLKPSTTSIKMDPHSEPTAEEAITLFQELEKKFPTKTLGDDRWYLIAISALTGGGQPEFTGNLYTYLIQKPQYSTSESRKALVRRLREALVKSVPIIGVCKPIEAVFSIDAAERPEDKDYSCSREHWQSGEENRQRGLAWLDQIYRNNRTATIKAFDSHRDFSWISANITYGLYLSDHTILDAIDTEMVVLSGIMIQNLKRETGWHLRGTRRVGVGYEDVEVVQQCIELVAAFAGVRVNKVPRVADIEHEV</sequence>
<reference evidence="1 2" key="1">
    <citation type="submission" date="2024-09" db="EMBL/GenBank/DDBJ databases">
        <title>Rethinking Asexuality: The Enigmatic Case of Functional Sexual Genes in Lepraria (Stereocaulaceae).</title>
        <authorList>
            <person name="Doellman M."/>
            <person name="Sun Y."/>
            <person name="Barcenas-Pena A."/>
            <person name="Lumbsch H.T."/>
            <person name="Grewe F."/>
        </authorList>
    </citation>
    <scope>NUCLEOTIDE SEQUENCE [LARGE SCALE GENOMIC DNA]</scope>
    <source>
        <strain evidence="1 2">Mercado 3170</strain>
    </source>
</reference>
<proteinExistence type="predicted"/>
<dbReference type="Proteomes" id="UP001590950">
    <property type="component" value="Unassembled WGS sequence"/>
</dbReference>
<dbReference type="EMBL" id="JBEFKJ010000004">
    <property type="protein sequence ID" value="KAL2046409.1"/>
    <property type="molecule type" value="Genomic_DNA"/>
</dbReference>
<keyword evidence="2" id="KW-1185">Reference proteome</keyword>
<name>A0ABR4AKX1_9LECA</name>
<evidence type="ECO:0000313" key="2">
    <source>
        <dbReference type="Proteomes" id="UP001590950"/>
    </source>
</evidence>
<organism evidence="1 2">
    <name type="scientific">Stereocaulon virgatum</name>
    <dbReference type="NCBI Taxonomy" id="373712"/>
    <lineage>
        <taxon>Eukaryota</taxon>
        <taxon>Fungi</taxon>
        <taxon>Dikarya</taxon>
        <taxon>Ascomycota</taxon>
        <taxon>Pezizomycotina</taxon>
        <taxon>Lecanoromycetes</taxon>
        <taxon>OSLEUM clade</taxon>
        <taxon>Lecanoromycetidae</taxon>
        <taxon>Lecanorales</taxon>
        <taxon>Lecanorineae</taxon>
        <taxon>Stereocaulaceae</taxon>
        <taxon>Stereocaulon</taxon>
    </lineage>
</organism>
<protein>
    <submittedName>
        <fullName evidence="1">Uncharacterized protein</fullName>
    </submittedName>
</protein>
<accession>A0ABR4AKX1</accession>
<dbReference type="InterPro" id="IPR029032">
    <property type="entry name" value="AhpD-like"/>
</dbReference>
<dbReference type="PANTHER" id="PTHR28180">
    <property type="entry name" value="CONSERVED MITOCHONDRIAL PROTEIN-RELATED"/>
    <property type="match status" value="1"/>
</dbReference>
<dbReference type="PANTHER" id="PTHR28180:SF5">
    <property type="entry name" value="DNA POLYMERASE ALPHA SUBUNIT B"/>
    <property type="match status" value="1"/>
</dbReference>
<gene>
    <name evidence="1" type="ORF">N7G274_001856</name>
</gene>
<dbReference type="InterPro" id="IPR052999">
    <property type="entry name" value="PTS1_Protein"/>
</dbReference>
<dbReference type="Gene3D" id="1.20.1290.10">
    <property type="entry name" value="AhpD-like"/>
    <property type="match status" value="1"/>
</dbReference>
<dbReference type="SUPFAM" id="SSF69118">
    <property type="entry name" value="AhpD-like"/>
    <property type="match status" value="1"/>
</dbReference>
<comment type="caution">
    <text evidence="1">The sequence shown here is derived from an EMBL/GenBank/DDBJ whole genome shotgun (WGS) entry which is preliminary data.</text>
</comment>